<evidence type="ECO:0000256" key="1">
    <source>
        <dbReference type="ARBA" id="ARBA00022723"/>
    </source>
</evidence>
<keyword evidence="5" id="KW-0812">Transmembrane</keyword>
<evidence type="ECO:0000313" key="8">
    <source>
        <dbReference type="Proteomes" id="UP000683360"/>
    </source>
</evidence>
<keyword evidence="8" id="KW-1185">Reference proteome</keyword>
<dbReference type="PROSITE" id="PS50016">
    <property type="entry name" value="ZF_PHD_2"/>
    <property type="match status" value="1"/>
</dbReference>
<dbReference type="InterPro" id="IPR036691">
    <property type="entry name" value="Endo/exonu/phosph_ase_sf"/>
</dbReference>
<accession>A0A8S3RCI5</accession>
<evidence type="ECO:0000256" key="3">
    <source>
        <dbReference type="ARBA" id="ARBA00022833"/>
    </source>
</evidence>
<dbReference type="GO" id="GO:0008270">
    <property type="term" value="F:zinc ion binding"/>
    <property type="evidence" value="ECO:0007669"/>
    <property type="project" value="UniProtKB-KW"/>
</dbReference>
<feature type="domain" description="PHD-type" evidence="6">
    <location>
        <begin position="131"/>
        <end position="187"/>
    </location>
</feature>
<dbReference type="OrthoDB" id="6142893at2759"/>
<dbReference type="Gene3D" id="3.60.10.10">
    <property type="entry name" value="Endonuclease/exonuclease/phosphatase"/>
    <property type="match status" value="1"/>
</dbReference>
<dbReference type="SUPFAM" id="SSF56219">
    <property type="entry name" value="DNase I-like"/>
    <property type="match status" value="1"/>
</dbReference>
<dbReference type="Pfam" id="PF00628">
    <property type="entry name" value="PHD"/>
    <property type="match status" value="1"/>
</dbReference>
<dbReference type="Proteomes" id="UP000683360">
    <property type="component" value="Unassembled WGS sequence"/>
</dbReference>
<proteinExistence type="predicted"/>
<dbReference type="InterPro" id="IPR013083">
    <property type="entry name" value="Znf_RING/FYVE/PHD"/>
</dbReference>
<dbReference type="InterPro" id="IPR019787">
    <property type="entry name" value="Znf_PHD-finger"/>
</dbReference>
<organism evidence="7 8">
    <name type="scientific">Mytilus edulis</name>
    <name type="common">Blue mussel</name>
    <dbReference type="NCBI Taxonomy" id="6550"/>
    <lineage>
        <taxon>Eukaryota</taxon>
        <taxon>Metazoa</taxon>
        <taxon>Spiralia</taxon>
        <taxon>Lophotrochozoa</taxon>
        <taxon>Mollusca</taxon>
        <taxon>Bivalvia</taxon>
        <taxon>Autobranchia</taxon>
        <taxon>Pteriomorphia</taxon>
        <taxon>Mytilida</taxon>
        <taxon>Mytiloidea</taxon>
        <taxon>Mytilidae</taxon>
        <taxon>Mytilinae</taxon>
        <taxon>Mytilus</taxon>
    </lineage>
</organism>
<comment type="caution">
    <text evidence="7">The sequence shown here is derived from an EMBL/GenBank/DDBJ whole genome shotgun (WGS) entry which is preliminary data.</text>
</comment>
<keyword evidence="2 4" id="KW-0863">Zinc-finger</keyword>
<dbReference type="InterPro" id="IPR011011">
    <property type="entry name" value="Znf_FYVE_PHD"/>
</dbReference>
<dbReference type="EMBL" id="CAJPWZ010001033">
    <property type="protein sequence ID" value="CAG2205904.1"/>
    <property type="molecule type" value="Genomic_DNA"/>
</dbReference>
<evidence type="ECO:0000313" key="7">
    <source>
        <dbReference type="EMBL" id="CAG2205904.1"/>
    </source>
</evidence>
<dbReference type="PROSITE" id="PS01359">
    <property type="entry name" value="ZF_PHD_1"/>
    <property type="match status" value="1"/>
</dbReference>
<dbReference type="SMART" id="SM00249">
    <property type="entry name" value="PHD"/>
    <property type="match status" value="1"/>
</dbReference>
<dbReference type="Gene3D" id="3.30.40.10">
    <property type="entry name" value="Zinc/RING finger domain, C3HC4 (zinc finger)"/>
    <property type="match status" value="1"/>
</dbReference>
<keyword evidence="1" id="KW-0479">Metal-binding</keyword>
<dbReference type="SUPFAM" id="SSF57903">
    <property type="entry name" value="FYVE/PHD zinc finger"/>
    <property type="match status" value="1"/>
</dbReference>
<reference evidence="7" key="1">
    <citation type="submission" date="2021-03" db="EMBL/GenBank/DDBJ databases">
        <authorList>
            <person name="Bekaert M."/>
        </authorList>
    </citation>
    <scope>NUCLEOTIDE SEQUENCE</scope>
</reference>
<dbReference type="InterPro" id="IPR019786">
    <property type="entry name" value="Zinc_finger_PHD-type_CS"/>
</dbReference>
<keyword evidence="5" id="KW-0472">Membrane</keyword>
<evidence type="ECO:0000256" key="4">
    <source>
        <dbReference type="PROSITE-ProRule" id="PRU00146"/>
    </source>
</evidence>
<protein>
    <recommendedName>
        <fullName evidence="6">PHD-type domain-containing protein</fullName>
    </recommendedName>
</protein>
<keyword evidence="3" id="KW-0862">Zinc</keyword>
<evidence type="ECO:0000259" key="6">
    <source>
        <dbReference type="PROSITE" id="PS50016"/>
    </source>
</evidence>
<dbReference type="AlphaFoldDB" id="A0A8S3RCI5"/>
<gene>
    <name evidence="7" type="ORF">MEDL_20260</name>
</gene>
<name>A0A8S3RCI5_MYTED</name>
<evidence type="ECO:0000256" key="2">
    <source>
        <dbReference type="ARBA" id="ARBA00022771"/>
    </source>
</evidence>
<evidence type="ECO:0000256" key="5">
    <source>
        <dbReference type="SAM" id="Phobius"/>
    </source>
</evidence>
<keyword evidence="5" id="KW-1133">Transmembrane helix</keyword>
<dbReference type="InterPro" id="IPR001965">
    <property type="entry name" value="Znf_PHD"/>
</dbReference>
<sequence length="338" mass="38094">MKEELQEITKQLRVQKNLTSAWVRARRSADDQRMTSVGMGYVAIGIIAMPFILVVLLQASCKLEIISEATKQTNLNDIALFSLQPRCDNNNNGGRIKIFRVNYKISNSQSYYCCILLLLSGDVSINPGPTKFPCGSCGKAVRKNQKGILCDGCTQWFHVKCIELPLDEYTELSKSTDDWYCKTCTLPEFTNSFFDMSKEGESNAPSTNYLPSISDVNNNTTGMVMTNYRYKFESIIDLLNRNIVDILFLSETKLDDSFPDAMFTVCNFSVYRSDRNKYGGGVLAYMRSDLAGDRNKQAEFLDIESIALEVTTEDNKWLFIAPINNLACQTVNLVLTLT</sequence>
<feature type="transmembrane region" description="Helical" evidence="5">
    <location>
        <begin position="34"/>
        <end position="57"/>
    </location>
</feature>